<reference evidence="7" key="2">
    <citation type="submission" date="2025-08" db="UniProtKB">
        <authorList>
            <consortium name="Ensembl"/>
        </authorList>
    </citation>
    <scope>IDENTIFICATION</scope>
</reference>
<dbReference type="GO" id="GO:0005737">
    <property type="term" value="C:cytoplasm"/>
    <property type="evidence" value="ECO:0000318"/>
    <property type="project" value="GO_Central"/>
</dbReference>
<dbReference type="PANTHER" id="PTHR11461">
    <property type="entry name" value="SERINE PROTEASE INHIBITOR, SERPIN"/>
    <property type="match status" value="1"/>
</dbReference>
<dbReference type="PANTHER" id="PTHR11461:SF204">
    <property type="entry name" value="SERPIN B6"/>
    <property type="match status" value="1"/>
</dbReference>
<dbReference type="Ensembl" id="ENSMODT00000007123.3">
    <property type="protein sequence ID" value="ENSMODP00000006983.3"/>
    <property type="gene ID" value="ENSMODG00000005633.3"/>
</dbReference>
<dbReference type="InterPro" id="IPR042185">
    <property type="entry name" value="Serpin_sf_2"/>
</dbReference>
<dbReference type="GO" id="GO:0005615">
    <property type="term" value="C:extracellular space"/>
    <property type="evidence" value="ECO:0000318"/>
    <property type="project" value="GO_Central"/>
</dbReference>
<evidence type="ECO:0000259" key="6">
    <source>
        <dbReference type="SMART" id="SM00093"/>
    </source>
</evidence>
<proteinExistence type="inferred from homology"/>
<dbReference type="Proteomes" id="UP000002280">
    <property type="component" value="Chromosome 3"/>
</dbReference>
<keyword evidence="8" id="KW-1185">Reference proteome</keyword>
<keyword evidence="3" id="KW-0646">Protease inhibitor</keyword>
<evidence type="ECO:0000256" key="1">
    <source>
        <dbReference type="ARBA" id="ARBA00004496"/>
    </source>
</evidence>
<protein>
    <recommendedName>
        <fullName evidence="6">Serpin domain-containing protein</fullName>
    </recommendedName>
</protein>
<dbReference type="HOGENOM" id="CLU_023330_0_2_1"/>
<keyword evidence="2" id="KW-0963">Cytoplasm</keyword>
<reference evidence="7" key="3">
    <citation type="submission" date="2025-09" db="UniProtKB">
        <authorList>
            <consortium name="Ensembl"/>
        </authorList>
    </citation>
    <scope>IDENTIFICATION</scope>
</reference>
<dbReference type="InterPro" id="IPR000215">
    <property type="entry name" value="Serpin_fam"/>
</dbReference>
<dbReference type="Pfam" id="PF00079">
    <property type="entry name" value="Serpin"/>
    <property type="match status" value="1"/>
</dbReference>
<dbReference type="SMART" id="SM00093">
    <property type="entry name" value="SERPIN"/>
    <property type="match status" value="1"/>
</dbReference>
<dbReference type="GeneTree" id="ENSGT00940000154835"/>
<dbReference type="InterPro" id="IPR023796">
    <property type="entry name" value="Serpin_dom"/>
</dbReference>
<dbReference type="Gene3D" id="2.30.39.10">
    <property type="entry name" value="Alpha-1-antitrypsin, domain 1"/>
    <property type="match status" value="1"/>
</dbReference>
<dbReference type="InterPro" id="IPR036186">
    <property type="entry name" value="Serpin_sf"/>
</dbReference>
<evidence type="ECO:0000256" key="2">
    <source>
        <dbReference type="ARBA" id="ARBA00022490"/>
    </source>
</evidence>
<dbReference type="OMA" id="NEKEWNI"/>
<comment type="subcellular location">
    <subcellularLocation>
        <location evidence="1">Cytoplasm</location>
    </subcellularLocation>
</comment>
<organism evidence="7 8">
    <name type="scientific">Monodelphis domestica</name>
    <name type="common">Gray short-tailed opossum</name>
    <dbReference type="NCBI Taxonomy" id="13616"/>
    <lineage>
        <taxon>Eukaryota</taxon>
        <taxon>Metazoa</taxon>
        <taxon>Chordata</taxon>
        <taxon>Craniata</taxon>
        <taxon>Vertebrata</taxon>
        <taxon>Euteleostomi</taxon>
        <taxon>Mammalia</taxon>
        <taxon>Metatheria</taxon>
        <taxon>Didelphimorphia</taxon>
        <taxon>Didelphidae</taxon>
        <taxon>Monodelphis</taxon>
    </lineage>
</organism>
<dbReference type="eggNOG" id="KOG2392">
    <property type="taxonomic scope" value="Eukaryota"/>
</dbReference>
<dbReference type="AlphaFoldDB" id="F7BWR5"/>
<evidence type="ECO:0000313" key="7">
    <source>
        <dbReference type="Ensembl" id="ENSMODP00000006983.3"/>
    </source>
</evidence>
<dbReference type="Gene3D" id="3.30.497.10">
    <property type="entry name" value="Antithrombin, subunit I, domain 2"/>
    <property type="match status" value="1"/>
</dbReference>
<dbReference type="SUPFAM" id="SSF56574">
    <property type="entry name" value="Serpins"/>
    <property type="match status" value="1"/>
</dbReference>
<evidence type="ECO:0000256" key="5">
    <source>
        <dbReference type="RuleBase" id="RU000411"/>
    </source>
</evidence>
<dbReference type="InterPro" id="IPR042178">
    <property type="entry name" value="Serpin_sf_1"/>
</dbReference>
<sequence length="397" mass="44990">MGKKHSVPKLCVYLAPVCVIGQGSIMNSLTRAINILAFNLLKKLCEENLENVIFSPPSISLVLAMVLQGAKNDTAIQITQLISLGNFRNTDMNFSSLLTEMNNPHTLYLLESANRIFGENALNFLPSFKKSCEKFYNSVLEDVCFSEEAETIRKHINAWVAEKTEGTIFETLPENSVNPLSLLIFVNTINFKLIWKNEVEPMKKILPSHKEKNKMAKFMVKEGIFLGFYIEELGANVCRSTYNEKEWNIIFVFPVDDGKKMEKGLTYEILIAWMDPESVALMEILHNQLFLPKIKVEKSYNMAHILCNLGISNAFHEDKADFSGLSTLKEMYLSSVFHSSSMEFNEEGIKASAATAAAEIPATTKRERELKSQNFFLFFIWSQKINSILFCGRVSVP</sequence>
<evidence type="ECO:0000256" key="4">
    <source>
        <dbReference type="ARBA" id="ARBA00022900"/>
    </source>
</evidence>
<keyword evidence="4" id="KW-0722">Serine protease inhibitor</keyword>
<dbReference type="GO" id="GO:0004867">
    <property type="term" value="F:serine-type endopeptidase inhibitor activity"/>
    <property type="evidence" value="ECO:0000318"/>
    <property type="project" value="GO_Central"/>
</dbReference>
<comment type="similarity">
    <text evidence="5">Belongs to the serpin family.</text>
</comment>
<dbReference type="STRING" id="13616.ENSMODP00000006983"/>
<accession>F7BWR5</accession>
<evidence type="ECO:0000256" key="3">
    <source>
        <dbReference type="ARBA" id="ARBA00022690"/>
    </source>
</evidence>
<feature type="domain" description="Serpin" evidence="6">
    <location>
        <begin position="38"/>
        <end position="397"/>
    </location>
</feature>
<evidence type="ECO:0000313" key="8">
    <source>
        <dbReference type="Proteomes" id="UP000002280"/>
    </source>
</evidence>
<dbReference type="InParanoid" id="F7BWR5"/>
<reference evidence="7 8" key="1">
    <citation type="journal article" date="2007" name="Nature">
        <title>Genome of the marsupial Monodelphis domestica reveals innovation in non-coding sequences.</title>
        <authorList>
            <person name="Mikkelsen T.S."/>
            <person name="Wakefield M.J."/>
            <person name="Aken B."/>
            <person name="Amemiya C.T."/>
            <person name="Chang J.L."/>
            <person name="Duke S."/>
            <person name="Garber M."/>
            <person name="Gentles A.J."/>
            <person name="Goodstadt L."/>
            <person name="Heger A."/>
            <person name="Jurka J."/>
            <person name="Kamal M."/>
            <person name="Mauceli E."/>
            <person name="Searle S.M."/>
            <person name="Sharpe T."/>
            <person name="Baker M.L."/>
            <person name="Batzer M.A."/>
            <person name="Benos P.V."/>
            <person name="Belov K."/>
            <person name="Clamp M."/>
            <person name="Cook A."/>
            <person name="Cuff J."/>
            <person name="Das R."/>
            <person name="Davidow L."/>
            <person name="Deakin J.E."/>
            <person name="Fazzari M.J."/>
            <person name="Glass J.L."/>
            <person name="Grabherr M."/>
            <person name="Greally J.M."/>
            <person name="Gu W."/>
            <person name="Hore T.A."/>
            <person name="Huttley G.A."/>
            <person name="Kleber M."/>
            <person name="Jirtle R.L."/>
            <person name="Koina E."/>
            <person name="Lee J.T."/>
            <person name="Mahony S."/>
            <person name="Marra M.A."/>
            <person name="Miller R.D."/>
            <person name="Nicholls R.D."/>
            <person name="Oda M."/>
            <person name="Papenfuss A.T."/>
            <person name="Parra Z.E."/>
            <person name="Pollock D.D."/>
            <person name="Ray D.A."/>
            <person name="Schein J.E."/>
            <person name="Speed T.P."/>
            <person name="Thompson K."/>
            <person name="VandeBerg J.L."/>
            <person name="Wade C.M."/>
            <person name="Walker J.A."/>
            <person name="Waters P.D."/>
            <person name="Webber C."/>
            <person name="Weidman J.R."/>
            <person name="Xie X."/>
            <person name="Zody M.C."/>
            <person name="Baldwin J."/>
            <person name="Abdouelleil A."/>
            <person name="Abdulkadir J."/>
            <person name="Abebe A."/>
            <person name="Abera B."/>
            <person name="Abreu J."/>
            <person name="Acer S.C."/>
            <person name="Aftuck L."/>
            <person name="Alexander A."/>
            <person name="An P."/>
            <person name="Anderson E."/>
            <person name="Anderson S."/>
            <person name="Arachi H."/>
            <person name="Azer M."/>
            <person name="Bachantsang P."/>
            <person name="Barry A."/>
            <person name="Bayul T."/>
            <person name="Berlin A."/>
            <person name="Bessette D."/>
            <person name="Bloom T."/>
            <person name="Bloom T."/>
            <person name="Boguslavskiy L."/>
            <person name="Bonnet C."/>
            <person name="Boukhgalter B."/>
            <person name="Bourzgui I."/>
            <person name="Brown A."/>
            <person name="Cahill P."/>
            <person name="Channer S."/>
            <person name="Cheshatsang Y."/>
            <person name="Chuda L."/>
            <person name="Citroen M."/>
            <person name="Collymore A."/>
            <person name="Cooke P."/>
            <person name="Costello M."/>
            <person name="D'Aco K."/>
            <person name="Daza R."/>
            <person name="De Haan G."/>
            <person name="DeGray S."/>
            <person name="DeMaso C."/>
            <person name="Dhargay N."/>
            <person name="Dooley K."/>
            <person name="Dooley E."/>
            <person name="Doricent M."/>
            <person name="Dorje P."/>
            <person name="Dorjee K."/>
            <person name="Dupes A."/>
            <person name="Elong R."/>
            <person name="Falk J."/>
            <person name="Farina A."/>
            <person name="Faro S."/>
            <person name="Ferguson D."/>
            <person name="Fisher S."/>
            <person name="Foley C.D."/>
            <person name="Franke A."/>
            <person name="Friedrich D."/>
            <person name="Gadbois L."/>
            <person name="Gearin G."/>
            <person name="Gearin C.R."/>
            <person name="Giannoukos G."/>
            <person name="Goode T."/>
            <person name="Graham J."/>
            <person name="Grandbois E."/>
            <person name="Grewal S."/>
            <person name="Gyaltsen K."/>
            <person name="Hafez N."/>
            <person name="Hagos B."/>
            <person name="Hall J."/>
            <person name="Henson C."/>
            <person name="Hollinger A."/>
            <person name="Honan T."/>
            <person name="Huard M.D."/>
            <person name="Hughes L."/>
            <person name="Hurhula B."/>
            <person name="Husby M.E."/>
            <person name="Kamat A."/>
            <person name="Kanga B."/>
            <person name="Kashin S."/>
            <person name="Khazanovich D."/>
            <person name="Kisner P."/>
            <person name="Lance K."/>
            <person name="Lara M."/>
            <person name="Lee W."/>
            <person name="Lennon N."/>
            <person name="Letendre F."/>
            <person name="LeVine R."/>
            <person name="Lipovsky A."/>
            <person name="Liu X."/>
            <person name="Liu J."/>
            <person name="Liu S."/>
            <person name="Lokyitsang T."/>
            <person name="Lokyitsang Y."/>
            <person name="Lubonja R."/>
            <person name="Lui A."/>
            <person name="MacDonald P."/>
            <person name="Magnisalis V."/>
            <person name="Maru K."/>
            <person name="Matthews C."/>
            <person name="McCusker W."/>
            <person name="McDonough S."/>
            <person name="Mehta T."/>
            <person name="Meldrim J."/>
            <person name="Meneus L."/>
            <person name="Mihai O."/>
            <person name="Mihalev A."/>
            <person name="Mihova T."/>
            <person name="Mittelman R."/>
            <person name="Mlenga V."/>
            <person name="Montmayeur A."/>
            <person name="Mulrain L."/>
            <person name="Navidi A."/>
            <person name="Naylor J."/>
            <person name="Negash T."/>
            <person name="Nguyen T."/>
            <person name="Nguyen N."/>
            <person name="Nicol R."/>
            <person name="Norbu C."/>
            <person name="Norbu N."/>
            <person name="Novod N."/>
            <person name="O'Neill B."/>
            <person name="Osman S."/>
            <person name="Markiewicz E."/>
            <person name="Oyono O.L."/>
            <person name="Patti C."/>
            <person name="Phunkhang P."/>
            <person name="Pierre F."/>
            <person name="Priest M."/>
            <person name="Raghuraman S."/>
            <person name="Rege F."/>
            <person name="Reyes R."/>
            <person name="Rise C."/>
            <person name="Rogov P."/>
            <person name="Ross K."/>
            <person name="Ryan E."/>
            <person name="Settipalli S."/>
            <person name="Shea T."/>
            <person name="Sherpa N."/>
            <person name="Shi L."/>
            <person name="Shih D."/>
            <person name="Sparrow T."/>
            <person name="Spaulding J."/>
            <person name="Stalker J."/>
            <person name="Stange-Thomann N."/>
            <person name="Stavropoulos S."/>
            <person name="Stone C."/>
            <person name="Strader C."/>
            <person name="Tesfaye S."/>
            <person name="Thomson T."/>
            <person name="Thoulutsang Y."/>
            <person name="Thoulutsang D."/>
            <person name="Topham K."/>
            <person name="Topping I."/>
            <person name="Tsamla T."/>
            <person name="Vassiliev H."/>
            <person name="Vo A."/>
            <person name="Wangchuk T."/>
            <person name="Wangdi T."/>
            <person name="Weiand M."/>
            <person name="Wilkinson J."/>
            <person name="Wilson A."/>
            <person name="Yadav S."/>
            <person name="Young G."/>
            <person name="Yu Q."/>
            <person name="Zembek L."/>
            <person name="Zhong D."/>
            <person name="Zimmer A."/>
            <person name="Zwirko Z."/>
            <person name="Jaffe D.B."/>
            <person name="Alvarez P."/>
            <person name="Brockman W."/>
            <person name="Butler J."/>
            <person name="Chin C."/>
            <person name="Gnerre S."/>
            <person name="MacCallum I."/>
            <person name="Graves J.A."/>
            <person name="Ponting C.P."/>
            <person name="Breen M."/>
            <person name="Samollow P.B."/>
            <person name="Lander E.S."/>
            <person name="Lindblad-Toh K."/>
        </authorList>
    </citation>
    <scope>NUCLEOTIDE SEQUENCE [LARGE SCALE GENOMIC DNA]</scope>
</reference>
<dbReference type="Bgee" id="ENSMODG00000005633">
    <property type="expression patterns" value="Expressed in ovary and 4 other cell types or tissues"/>
</dbReference>
<name>F7BWR5_MONDO</name>